<dbReference type="GO" id="GO:0090313">
    <property type="term" value="P:regulation of protein targeting to membrane"/>
    <property type="evidence" value="ECO:0007669"/>
    <property type="project" value="TreeGrafter"/>
</dbReference>
<reference evidence="1" key="1">
    <citation type="submission" date="2020-08" db="EMBL/GenBank/DDBJ databases">
        <title>Lewinella bacteria from marine environments.</title>
        <authorList>
            <person name="Zhong Y."/>
        </authorList>
    </citation>
    <scope>NUCLEOTIDE SEQUENCE</scope>
    <source>
        <strain evidence="1">KCTC 42187</strain>
    </source>
</reference>
<keyword evidence="2" id="KW-1185">Reference proteome</keyword>
<sequence length="1171" mass="129312">MLRKVLRWFIVLSGLLILALIGLGIALDRYLHSQEEKLLHEYFPTAGLEVSVQRVDLTIWRNFPRITLALDSLTIRDSTSVDSMPPLAWVKELRAEISLRRILRDTLDFRQLAITDAQLHLQSDTAGRFNAGFLLQDTSKTKQKSGGFMVNWDALEVGMTRVGLHYENPPQRKLMVGRIVHLQSTVQRCGPGTAEFAAETTLSIGGIAFNTDAGKYLADTDLSGRIHASVNPLEWVISPTQLTIGEQEFTVAANFRRTAGDTSVIHLANARTDYELTRQLLHDSLQIKLDKYRVFGEFPVAARIATNLQPGGTPEISVDFALQGQDVQLLDFVFQDVEGTGTYLNRLPVSEGGIPGSRKNLRITVDDLRATYQGVRITSPRAVVAANAREPVLRAPLHLQGPAQAISTWLNNRDFFFASGQFVLKTEVDGSLDDMAAMVQESDGKLWLNNVEVLYQPASIRFPFKSLYVAKTGDAAEVKLESKALASGFTFSLDGAINNLQPLLVDGLDSVRVETSVRLNSPRAGWTDFLAYFGAGGYLTSDAPAEPTTGPSDTSNIAALKAVLLGLENRFHPTVDARIDTVQYYDVFTLYDFSTGLHFAGSALELEHTSFRWAGSDLAFGASLELGLPLETPFSVLATTEHLNLNRLRPALNYFGLRLPAGLDSLPDDLNIDFAHQGRIVDAEGIKAGSNAGQLIFDDGSNQLFRGSMDYAPGPAGLRTQLKLTGDPHIVNVLFGAENFFFEGGRFDFDLQLEDTPSDLRDLLKTADLSLAVNDSRVRYGPTEANIPVQAFRVAMEENRADFTLNLRTDTTQRDIFLEGSLDHLTAFLAPASTTENFTVRADARAGTLAWADVRELLGTVSPEGQTTFPDSTRGSRAATTAEGAFRTFRPDLSLRIDTFWAYGATPLVDVHAGLHLRDTTELIWENTGFRYGEGTVAFDGTYALDGENLSPFTINWRMDQLALREIWTEVKGIQQKTAEPQGELDGGLSFSGSLAGHVDEAAQEVLLDDAEGDLHFELHGLQLAGWPALERFGKKALMEKRFEELVIAPFSVRVEVNDGRLVIPRTEIQSTALQLFVEGEYDLEEGPDLLISLPLRNIGRGVLDNPPPPTTYAQAGWKVFLVATPGEEGKMKMKFRLGRRKYHRLRGELELYKALKAQWRAERKAAREGE</sequence>
<accession>A0A923T872</accession>
<dbReference type="Proteomes" id="UP000650081">
    <property type="component" value="Unassembled WGS sequence"/>
</dbReference>
<dbReference type="InterPro" id="IPR052894">
    <property type="entry name" value="AsmA-related"/>
</dbReference>
<gene>
    <name evidence="1" type="ORF">H9S92_08865</name>
</gene>
<evidence type="ECO:0008006" key="3">
    <source>
        <dbReference type="Google" id="ProtNLM"/>
    </source>
</evidence>
<dbReference type="GO" id="GO:0005886">
    <property type="term" value="C:plasma membrane"/>
    <property type="evidence" value="ECO:0007669"/>
    <property type="project" value="TreeGrafter"/>
</dbReference>
<evidence type="ECO:0000313" key="1">
    <source>
        <dbReference type="EMBL" id="MBC6994271.1"/>
    </source>
</evidence>
<dbReference type="PANTHER" id="PTHR30441:SF8">
    <property type="entry name" value="DUF748 DOMAIN-CONTAINING PROTEIN"/>
    <property type="match status" value="1"/>
</dbReference>
<protein>
    <recommendedName>
        <fullName evidence="3">AsmA-like C-terminal domain-containing protein</fullName>
    </recommendedName>
</protein>
<dbReference type="PANTHER" id="PTHR30441">
    <property type="entry name" value="DUF748 DOMAIN-CONTAINING PROTEIN"/>
    <property type="match status" value="1"/>
</dbReference>
<organism evidence="1 2">
    <name type="scientific">Neolewinella lacunae</name>
    <dbReference type="NCBI Taxonomy" id="1517758"/>
    <lineage>
        <taxon>Bacteria</taxon>
        <taxon>Pseudomonadati</taxon>
        <taxon>Bacteroidota</taxon>
        <taxon>Saprospiria</taxon>
        <taxon>Saprospirales</taxon>
        <taxon>Lewinellaceae</taxon>
        <taxon>Neolewinella</taxon>
    </lineage>
</organism>
<name>A0A923T872_9BACT</name>
<proteinExistence type="predicted"/>
<dbReference type="AlphaFoldDB" id="A0A923T872"/>
<dbReference type="RefSeq" id="WP_187466354.1">
    <property type="nucleotide sequence ID" value="NZ_JACSIT010000095.1"/>
</dbReference>
<evidence type="ECO:0000313" key="2">
    <source>
        <dbReference type="Proteomes" id="UP000650081"/>
    </source>
</evidence>
<dbReference type="EMBL" id="JACSIT010000095">
    <property type="protein sequence ID" value="MBC6994271.1"/>
    <property type="molecule type" value="Genomic_DNA"/>
</dbReference>
<comment type="caution">
    <text evidence="1">The sequence shown here is derived from an EMBL/GenBank/DDBJ whole genome shotgun (WGS) entry which is preliminary data.</text>
</comment>